<protein>
    <submittedName>
        <fullName evidence="2">Membrane protein</fullName>
    </submittedName>
</protein>
<accession>C7RAV0</accession>
<dbReference type="STRING" id="523791.Kkor_0972"/>
<evidence type="ECO:0000313" key="3">
    <source>
        <dbReference type="Proteomes" id="UP000001231"/>
    </source>
</evidence>
<name>C7RAV0_KANKD</name>
<gene>
    <name evidence="2" type="ordered locus">Kkor_0972</name>
</gene>
<dbReference type="RefSeq" id="WP_012800906.1">
    <property type="nucleotide sequence ID" value="NC_013166.1"/>
</dbReference>
<dbReference type="InParanoid" id="C7RAV0"/>
<evidence type="ECO:0000313" key="2">
    <source>
        <dbReference type="EMBL" id="ACV26392.1"/>
    </source>
</evidence>
<dbReference type="AlphaFoldDB" id="C7RAV0"/>
<keyword evidence="1" id="KW-1133">Transmembrane helix</keyword>
<organism evidence="2 3">
    <name type="scientific">Kangiella koreensis (strain DSM 16069 / JCM 12317 / KCTC 12182 / SW-125)</name>
    <dbReference type="NCBI Taxonomy" id="523791"/>
    <lineage>
        <taxon>Bacteria</taxon>
        <taxon>Pseudomonadati</taxon>
        <taxon>Pseudomonadota</taxon>
        <taxon>Gammaproteobacteria</taxon>
        <taxon>Kangiellales</taxon>
        <taxon>Kangiellaceae</taxon>
        <taxon>Kangiella</taxon>
    </lineage>
</organism>
<evidence type="ECO:0000256" key="1">
    <source>
        <dbReference type="SAM" id="Phobius"/>
    </source>
</evidence>
<feature type="transmembrane region" description="Helical" evidence="1">
    <location>
        <begin position="45"/>
        <end position="64"/>
    </location>
</feature>
<dbReference type="Pfam" id="PF11381">
    <property type="entry name" value="DUF3185"/>
    <property type="match status" value="1"/>
</dbReference>
<dbReference type="KEGG" id="kko:Kkor_0972"/>
<keyword evidence="1" id="KW-0812">Transmembrane</keyword>
<dbReference type="InterPro" id="IPR021521">
    <property type="entry name" value="DUF3185"/>
</dbReference>
<reference evidence="2 3" key="1">
    <citation type="journal article" date="2009" name="Stand. Genomic Sci.">
        <title>Complete genome sequence of Kangiella koreensis type strain (SW-125).</title>
        <authorList>
            <person name="Han C."/>
            <person name="Sikorski J."/>
            <person name="Lapidus A."/>
            <person name="Nolan M."/>
            <person name="Glavina Del Rio T."/>
            <person name="Tice H."/>
            <person name="Cheng J.F."/>
            <person name="Lucas S."/>
            <person name="Chen F."/>
            <person name="Copeland A."/>
            <person name="Ivanova N."/>
            <person name="Mavromatis K."/>
            <person name="Ovchinnikova G."/>
            <person name="Pati A."/>
            <person name="Bruce D."/>
            <person name="Goodwin L."/>
            <person name="Pitluck S."/>
            <person name="Chen A."/>
            <person name="Palaniappan K."/>
            <person name="Land M."/>
            <person name="Hauser L."/>
            <person name="Chang Y.J."/>
            <person name="Jeffries C.D."/>
            <person name="Chain P."/>
            <person name="Saunders E."/>
            <person name="Brettin T."/>
            <person name="Goker M."/>
            <person name="Tindall B.J."/>
            <person name="Bristow J."/>
            <person name="Eisen J.A."/>
            <person name="Markowitz V."/>
            <person name="Hugenholtz P."/>
            <person name="Kyrpides N.C."/>
            <person name="Klenk H.P."/>
            <person name="Detter J.C."/>
        </authorList>
    </citation>
    <scope>NUCLEOTIDE SEQUENCE [LARGE SCALE GENOMIC DNA]</scope>
    <source>
        <strain evidence="3">DSM 16069 / KCTC 12182 / SW-125</strain>
    </source>
</reference>
<sequence length="67" mass="7198">MQKKIIALVLLAVGIALFIWGYNMTQSIGEEVRETLTGTFSDKATWLMIGGGALGLIGILQLAFGKK</sequence>
<dbReference type="HOGENOM" id="CLU_185884_0_1_6"/>
<dbReference type="EMBL" id="CP001707">
    <property type="protein sequence ID" value="ACV26392.1"/>
    <property type="molecule type" value="Genomic_DNA"/>
</dbReference>
<dbReference type="eggNOG" id="ENOG5030KMZ">
    <property type="taxonomic scope" value="Bacteria"/>
</dbReference>
<dbReference type="Proteomes" id="UP000001231">
    <property type="component" value="Chromosome"/>
</dbReference>
<keyword evidence="3" id="KW-1185">Reference proteome</keyword>
<proteinExistence type="predicted"/>
<keyword evidence="1" id="KW-0472">Membrane</keyword>